<dbReference type="SUPFAM" id="SSF53756">
    <property type="entry name" value="UDP-Glycosyltransferase/glycogen phosphorylase"/>
    <property type="match status" value="1"/>
</dbReference>
<protein>
    <submittedName>
        <fullName evidence="3">Uncharacterized protein</fullName>
    </submittedName>
</protein>
<dbReference type="PANTHER" id="PTHR45947:SF3">
    <property type="entry name" value="SULFOQUINOVOSYL TRANSFERASE SQD2"/>
    <property type="match status" value="1"/>
</dbReference>
<dbReference type="InterPro" id="IPR028098">
    <property type="entry name" value="Glyco_trans_4-like_N"/>
</dbReference>
<dbReference type="Pfam" id="PF00534">
    <property type="entry name" value="Glycos_transf_1"/>
    <property type="match status" value="1"/>
</dbReference>
<evidence type="ECO:0000313" key="4">
    <source>
        <dbReference type="Proteomes" id="UP000617979"/>
    </source>
</evidence>
<name>A0ABQ1G078_9BACL</name>
<dbReference type="InterPro" id="IPR001296">
    <property type="entry name" value="Glyco_trans_1"/>
</dbReference>
<proteinExistence type="predicted"/>
<reference evidence="4" key="1">
    <citation type="journal article" date="2019" name="Int. J. Syst. Evol. Microbiol.">
        <title>The Global Catalogue of Microorganisms (GCM) 10K type strain sequencing project: providing services to taxonomists for standard genome sequencing and annotation.</title>
        <authorList>
            <consortium name="The Broad Institute Genomics Platform"/>
            <consortium name="The Broad Institute Genome Sequencing Center for Infectious Disease"/>
            <person name="Wu L."/>
            <person name="Ma J."/>
        </authorList>
    </citation>
    <scope>NUCLEOTIDE SEQUENCE [LARGE SCALE GENOMIC DNA]</scope>
    <source>
        <strain evidence="4">CGMCC 1.12404</strain>
    </source>
</reference>
<gene>
    <name evidence="3" type="ORF">GCM10007416_04800</name>
</gene>
<dbReference type="EMBL" id="BMEX01000001">
    <property type="protein sequence ID" value="GGA34916.1"/>
    <property type="molecule type" value="Genomic_DNA"/>
</dbReference>
<feature type="domain" description="Glycosyltransferase subfamily 4-like N-terminal" evidence="2">
    <location>
        <begin position="380"/>
        <end position="521"/>
    </location>
</feature>
<dbReference type="Gene3D" id="3.40.50.2000">
    <property type="entry name" value="Glycogen Phosphorylase B"/>
    <property type="match status" value="2"/>
</dbReference>
<keyword evidence="4" id="KW-1185">Reference proteome</keyword>
<dbReference type="InterPro" id="IPR026838">
    <property type="entry name" value="YheC/D"/>
</dbReference>
<dbReference type="SUPFAM" id="SSF56059">
    <property type="entry name" value="Glutathione synthetase ATP-binding domain-like"/>
    <property type="match status" value="1"/>
</dbReference>
<feature type="domain" description="Glycosyl transferase family 1" evidence="1">
    <location>
        <begin position="531"/>
        <end position="708"/>
    </location>
</feature>
<dbReference type="RefSeq" id="WP_188429432.1">
    <property type="nucleotide sequence ID" value="NZ_BMEX01000001.1"/>
</dbReference>
<dbReference type="Proteomes" id="UP000617979">
    <property type="component" value="Unassembled WGS sequence"/>
</dbReference>
<evidence type="ECO:0000259" key="1">
    <source>
        <dbReference type="Pfam" id="PF00534"/>
    </source>
</evidence>
<comment type="caution">
    <text evidence="3">The sequence shown here is derived from an EMBL/GenBank/DDBJ whole genome shotgun (WGS) entry which is preliminary data.</text>
</comment>
<evidence type="ECO:0000313" key="3">
    <source>
        <dbReference type="EMBL" id="GGA34916.1"/>
    </source>
</evidence>
<dbReference type="InterPro" id="IPR050194">
    <property type="entry name" value="Glycosyltransferase_grp1"/>
</dbReference>
<evidence type="ECO:0000259" key="2">
    <source>
        <dbReference type="Pfam" id="PF13439"/>
    </source>
</evidence>
<dbReference type="CDD" id="cd03801">
    <property type="entry name" value="GT4_PimA-like"/>
    <property type="match status" value="1"/>
</dbReference>
<dbReference type="PANTHER" id="PTHR45947">
    <property type="entry name" value="SULFOQUINOVOSYL TRANSFERASE SQD2"/>
    <property type="match status" value="1"/>
</dbReference>
<dbReference type="Pfam" id="PF13439">
    <property type="entry name" value="Glyco_transf_4"/>
    <property type="match status" value="1"/>
</dbReference>
<dbReference type="Pfam" id="PF14398">
    <property type="entry name" value="ATPgrasp_YheCD"/>
    <property type="match status" value="1"/>
</dbReference>
<organism evidence="3 4">
    <name type="scientific">Kroppenstedtia guangzhouensis</name>
    <dbReference type="NCBI Taxonomy" id="1274356"/>
    <lineage>
        <taxon>Bacteria</taxon>
        <taxon>Bacillati</taxon>
        <taxon>Bacillota</taxon>
        <taxon>Bacilli</taxon>
        <taxon>Bacillales</taxon>
        <taxon>Thermoactinomycetaceae</taxon>
        <taxon>Kroppenstedtia</taxon>
    </lineage>
</organism>
<sequence>MSVDVGVLLSRGTLGKIMKGRLSYESIELYDCFARQIGLRPIFFSPEGLSPQSWQVKGVVRSASGNYRRVVLPIPSVIHNRIKPPQLPSALKEVQERGWVRLFNQDNRLDKWKVYALLCGTPRLKEHVPETDRVSPDTVVSLLQKYPQIYLKPCDSSLAKGIFRLEQLEEGSVKMGSPIVEDKVVSPEEAVNQVLQTGRPYLVQQGLDLLRLEKERPVDIRVSVQKSGDGEWSISGMVAKVGTPKAVATNVAVGGCSRPIKSLLSEAGFSPSLILSSVEEVSLLTARTLGNRIPGLADLGLDIGVDRFGKVWLIEANGRDLRITFLQAGEREMWEQTFRRPMEYAGYLVREEKRRRMEQPVTLFLTPGTLALSGKVSGSVETSVREVSERMAFDREIHVLCRGGNGLNRAHSLEVDTPNRRSYLNKSLSELRRLRPDLIQVENRPGFLPEVRMACPHARILLSLHSDRSFWSLSRSHLRLHFRFADGFLVNSQYLKSAMESMFPECRGKVWIHRPGVDPNRFCPAKESKNRDRIRAELDLTNKKVILFAGRVIPQKGVHFLVRDFRRMLQDDPDLHLLMIGSSRYGRSVETAFVRKLRKEIQPISQSVTWIPFAAHERMPGYYQASDLLVTPSVERESFGLVNLEGMACGLPLISVRTGGIPEVVADGETGILLSQTELKGGSLADVCLHLFNHPKEMKRMGEKGRRRAISLFSWDDSVKHLQQVHNRMLWGTPT</sequence>
<accession>A0ABQ1G078</accession>